<reference evidence="1" key="1">
    <citation type="journal article" date="2020" name="Nat. Commun.">
        <title>Large-scale genome sequencing of mycorrhizal fungi provides insights into the early evolution of symbiotic traits.</title>
        <authorList>
            <person name="Miyauchi S."/>
            <person name="Kiss E."/>
            <person name="Kuo A."/>
            <person name="Drula E."/>
            <person name="Kohler A."/>
            <person name="Sanchez-Garcia M."/>
            <person name="Morin E."/>
            <person name="Andreopoulos B."/>
            <person name="Barry K.W."/>
            <person name="Bonito G."/>
            <person name="Buee M."/>
            <person name="Carver A."/>
            <person name="Chen C."/>
            <person name="Cichocki N."/>
            <person name="Clum A."/>
            <person name="Culley D."/>
            <person name="Crous P.W."/>
            <person name="Fauchery L."/>
            <person name="Girlanda M."/>
            <person name="Hayes R.D."/>
            <person name="Keri Z."/>
            <person name="LaButti K."/>
            <person name="Lipzen A."/>
            <person name="Lombard V."/>
            <person name="Magnuson J."/>
            <person name="Maillard F."/>
            <person name="Murat C."/>
            <person name="Nolan M."/>
            <person name="Ohm R.A."/>
            <person name="Pangilinan J."/>
            <person name="Pereira M.F."/>
            <person name="Perotto S."/>
            <person name="Peter M."/>
            <person name="Pfister S."/>
            <person name="Riley R."/>
            <person name="Sitrit Y."/>
            <person name="Stielow J.B."/>
            <person name="Szollosi G."/>
            <person name="Zifcakova L."/>
            <person name="Stursova M."/>
            <person name="Spatafora J.W."/>
            <person name="Tedersoo L."/>
            <person name="Vaario L.M."/>
            <person name="Yamada A."/>
            <person name="Yan M."/>
            <person name="Wang P."/>
            <person name="Xu J."/>
            <person name="Bruns T."/>
            <person name="Baldrian P."/>
            <person name="Vilgalys R."/>
            <person name="Dunand C."/>
            <person name="Henrissat B."/>
            <person name="Grigoriev I.V."/>
            <person name="Hibbett D."/>
            <person name="Nagy L.G."/>
            <person name="Martin F.M."/>
        </authorList>
    </citation>
    <scope>NUCLEOTIDE SEQUENCE</scope>
    <source>
        <strain evidence="1">UH-Tt-Lm1</strain>
    </source>
</reference>
<comment type="caution">
    <text evidence="1">The sequence shown here is derived from an EMBL/GenBank/DDBJ whole genome shotgun (WGS) entry which is preliminary data.</text>
</comment>
<protein>
    <submittedName>
        <fullName evidence="1">Uncharacterized protein</fullName>
    </submittedName>
</protein>
<proteinExistence type="predicted"/>
<dbReference type="AlphaFoldDB" id="A0A9P6HJ98"/>
<dbReference type="Proteomes" id="UP000736335">
    <property type="component" value="Unassembled WGS sequence"/>
</dbReference>
<reference evidence="1" key="2">
    <citation type="submission" date="2020-11" db="EMBL/GenBank/DDBJ databases">
        <authorList>
            <consortium name="DOE Joint Genome Institute"/>
            <person name="Kuo A."/>
            <person name="Miyauchi S."/>
            <person name="Kiss E."/>
            <person name="Drula E."/>
            <person name="Kohler A."/>
            <person name="Sanchez-Garcia M."/>
            <person name="Andreopoulos B."/>
            <person name="Barry K.W."/>
            <person name="Bonito G."/>
            <person name="Buee M."/>
            <person name="Carver A."/>
            <person name="Chen C."/>
            <person name="Cichocki N."/>
            <person name="Clum A."/>
            <person name="Culley D."/>
            <person name="Crous P.W."/>
            <person name="Fauchery L."/>
            <person name="Girlanda M."/>
            <person name="Hayes R."/>
            <person name="Keri Z."/>
            <person name="Labutti K."/>
            <person name="Lipzen A."/>
            <person name="Lombard V."/>
            <person name="Magnuson J."/>
            <person name="Maillard F."/>
            <person name="Morin E."/>
            <person name="Murat C."/>
            <person name="Nolan M."/>
            <person name="Ohm R."/>
            <person name="Pangilinan J."/>
            <person name="Pereira M."/>
            <person name="Perotto S."/>
            <person name="Peter M."/>
            <person name="Riley R."/>
            <person name="Sitrit Y."/>
            <person name="Stielow B."/>
            <person name="Szollosi G."/>
            <person name="Zifcakova L."/>
            <person name="Stursova M."/>
            <person name="Spatafora J.W."/>
            <person name="Tedersoo L."/>
            <person name="Vaario L.-M."/>
            <person name="Yamada A."/>
            <person name="Yan M."/>
            <person name="Wang P."/>
            <person name="Xu J."/>
            <person name="Bruns T."/>
            <person name="Baldrian P."/>
            <person name="Vilgalys R."/>
            <person name="Henrissat B."/>
            <person name="Grigoriev I.V."/>
            <person name="Hibbett D."/>
            <person name="Nagy L.G."/>
            <person name="Martin F.M."/>
        </authorList>
    </citation>
    <scope>NUCLEOTIDE SEQUENCE</scope>
    <source>
        <strain evidence="1">UH-Tt-Lm1</strain>
    </source>
</reference>
<accession>A0A9P6HJ98</accession>
<evidence type="ECO:0000313" key="1">
    <source>
        <dbReference type="EMBL" id="KAF9788417.1"/>
    </source>
</evidence>
<dbReference type="EMBL" id="WIUZ02000004">
    <property type="protein sequence ID" value="KAF9788417.1"/>
    <property type="molecule type" value="Genomic_DNA"/>
</dbReference>
<dbReference type="OrthoDB" id="3258324at2759"/>
<keyword evidence="2" id="KW-1185">Reference proteome</keyword>
<sequence length="594" mass="67892">MPEFPRSRPIPQPRASKVFFRNLSRSVAVVGLIRKRVGHGAYRRTGYSVIVPMRQLPAIGNSSPPFPRSAHPLTSAFPSFLSFASPTMRLSVSLVSSPWHKLRLQAKRLARKKSTNRSKQSASANQREIVPVDISHIPQEIWELVLREVTAMNPDPLDGSQELSFIDFSPASDRYSDYVASLRNKINLSLVNKQWNAIASRFVLEFVWISRAPQAKSLAKRLLLETGREDRLRSGRFIRRLHIQTSVFERCAPADLRTILDHSPHLTIYSDHHSIQRNFCEESPDPRCSPEQILTLLAQPKIRRLSWTSYDDAPFHLRMSPFLRNLTTRLEYLELSSHSPNFRAVFSESFTPSSSPMQVSLPALRSLKLSLNNATFGVLSSWDMPLLANVSVVSSDFSYTGDGFALFFKKHGSKIAQLELGHSSSTIEEHYLTNTRHVMPIPLADWCPNLREFICSADAEWHWESPDWIAPHVLLSSHPTLELIAIRDIDTRLLNPEFSGDRDDMNTPFFPLIEQICSLLTKDAFPNLRFVRDLSLRSHMMRTQQPSARILDFWYKIISRCREREVWFEDCYGVNVTLRGLHRASLMLTSTSST</sequence>
<organism evidence="1 2">
    <name type="scientific">Thelephora terrestris</name>
    <dbReference type="NCBI Taxonomy" id="56493"/>
    <lineage>
        <taxon>Eukaryota</taxon>
        <taxon>Fungi</taxon>
        <taxon>Dikarya</taxon>
        <taxon>Basidiomycota</taxon>
        <taxon>Agaricomycotina</taxon>
        <taxon>Agaricomycetes</taxon>
        <taxon>Thelephorales</taxon>
        <taxon>Thelephoraceae</taxon>
        <taxon>Thelephora</taxon>
    </lineage>
</organism>
<name>A0A9P6HJ98_9AGAM</name>
<evidence type="ECO:0000313" key="2">
    <source>
        <dbReference type="Proteomes" id="UP000736335"/>
    </source>
</evidence>
<gene>
    <name evidence="1" type="ORF">BJ322DRAFT_1018985</name>
</gene>